<dbReference type="AlphaFoldDB" id="A0A1Q9EVQ6"/>
<comment type="caution">
    <text evidence="1">The sequence shown here is derived from an EMBL/GenBank/DDBJ whole genome shotgun (WGS) entry which is preliminary data.</text>
</comment>
<dbReference type="Proteomes" id="UP000186817">
    <property type="component" value="Unassembled WGS sequence"/>
</dbReference>
<protein>
    <submittedName>
        <fullName evidence="1">Uncharacterized protein</fullName>
    </submittedName>
</protein>
<accession>A0A1Q9EVQ6</accession>
<evidence type="ECO:0000313" key="1">
    <source>
        <dbReference type="EMBL" id="OLQ11501.1"/>
    </source>
</evidence>
<keyword evidence="2" id="KW-1185">Reference proteome</keyword>
<gene>
    <name evidence="1" type="ORF">AK812_SmicGene4633</name>
</gene>
<reference evidence="1 2" key="1">
    <citation type="submission" date="2016-02" db="EMBL/GenBank/DDBJ databases">
        <title>Genome analysis of coral dinoflagellate symbionts highlights evolutionary adaptations to a symbiotic lifestyle.</title>
        <authorList>
            <person name="Aranda M."/>
            <person name="Li Y."/>
            <person name="Liew Y.J."/>
            <person name="Baumgarten S."/>
            <person name="Simakov O."/>
            <person name="Wilson M."/>
            <person name="Piel J."/>
            <person name="Ashoor H."/>
            <person name="Bougouffa S."/>
            <person name="Bajic V.B."/>
            <person name="Ryu T."/>
            <person name="Ravasi T."/>
            <person name="Bayer T."/>
            <person name="Micklem G."/>
            <person name="Kim H."/>
            <person name="Bhak J."/>
            <person name="Lajeunesse T.C."/>
            <person name="Voolstra C.R."/>
        </authorList>
    </citation>
    <scope>NUCLEOTIDE SEQUENCE [LARGE SCALE GENOMIC DNA]</scope>
    <source>
        <strain evidence="1 2">CCMP2467</strain>
    </source>
</reference>
<proteinExistence type="predicted"/>
<name>A0A1Q9EVQ6_SYMMI</name>
<sequence>MSSCPWRRASFLLDTDPEGLCLTDLQPRSIDGKSRPCPDAVGSAKWILVAKHHGASEIQTHDGLRLPARVGFAGCRSGGIVLSLAEGPKVREVHLNAYLNSTPPNTGA</sequence>
<organism evidence="1 2">
    <name type="scientific">Symbiodinium microadriaticum</name>
    <name type="common">Dinoflagellate</name>
    <name type="synonym">Zooxanthella microadriatica</name>
    <dbReference type="NCBI Taxonomy" id="2951"/>
    <lineage>
        <taxon>Eukaryota</taxon>
        <taxon>Sar</taxon>
        <taxon>Alveolata</taxon>
        <taxon>Dinophyceae</taxon>
        <taxon>Suessiales</taxon>
        <taxon>Symbiodiniaceae</taxon>
        <taxon>Symbiodinium</taxon>
    </lineage>
</organism>
<evidence type="ECO:0000313" key="2">
    <source>
        <dbReference type="Proteomes" id="UP000186817"/>
    </source>
</evidence>
<dbReference type="EMBL" id="LSRX01000058">
    <property type="protein sequence ID" value="OLQ11501.1"/>
    <property type="molecule type" value="Genomic_DNA"/>
</dbReference>